<feature type="region of interest" description="Disordered" evidence="12">
    <location>
        <begin position="54"/>
        <end position="126"/>
    </location>
</feature>
<evidence type="ECO:0000313" key="15">
    <source>
        <dbReference type="Proteomes" id="UP000515202"/>
    </source>
</evidence>
<dbReference type="Pfam" id="PF08059">
    <property type="entry name" value="SEP"/>
    <property type="match status" value="1"/>
</dbReference>
<evidence type="ECO:0000256" key="9">
    <source>
        <dbReference type="ARBA" id="ARBA00023242"/>
    </source>
</evidence>
<evidence type="ECO:0000256" key="8">
    <source>
        <dbReference type="ARBA" id="ARBA00023212"/>
    </source>
</evidence>
<dbReference type="FunFam" id="3.30.420.210:FF:000001">
    <property type="entry name" value="NSFL1 (P97) cofactor (P47)"/>
    <property type="match status" value="1"/>
</dbReference>
<dbReference type="GO" id="GO:0031468">
    <property type="term" value="P:nuclear membrane reassembly"/>
    <property type="evidence" value="ECO:0007669"/>
    <property type="project" value="TreeGrafter"/>
</dbReference>
<dbReference type="GeneID" id="105308526"/>
<keyword evidence="15" id="KW-1185">Reference proteome</keyword>
<keyword evidence="6" id="KW-0333">Golgi apparatus</keyword>
<evidence type="ECO:0000256" key="12">
    <source>
        <dbReference type="SAM" id="MobiDB-lite"/>
    </source>
</evidence>
<dbReference type="GO" id="GO:0005634">
    <property type="term" value="C:nucleus"/>
    <property type="evidence" value="ECO:0007669"/>
    <property type="project" value="UniProtKB-SubCell"/>
</dbReference>
<evidence type="ECO:0000256" key="11">
    <source>
        <dbReference type="ARBA" id="ARBA00030329"/>
    </source>
</evidence>
<dbReference type="PANTHER" id="PTHR23333">
    <property type="entry name" value="UBX DOMAIN CONTAINING PROTEIN"/>
    <property type="match status" value="1"/>
</dbReference>
<dbReference type="SMART" id="SM00553">
    <property type="entry name" value="SEP"/>
    <property type="match status" value="1"/>
</dbReference>
<dbReference type="InterPro" id="IPR012989">
    <property type="entry name" value="SEP_domain"/>
</dbReference>
<dbReference type="GO" id="GO:0043130">
    <property type="term" value="F:ubiquitin binding"/>
    <property type="evidence" value="ECO:0007669"/>
    <property type="project" value="TreeGrafter"/>
</dbReference>
<dbReference type="InterPro" id="IPR009060">
    <property type="entry name" value="UBA-like_sf"/>
</dbReference>
<protein>
    <recommendedName>
        <fullName evidence="4">NSFL1 cofactor p47</fullName>
    </recommendedName>
    <alternativeName>
        <fullName evidence="11">p97 cofactor p47</fullName>
    </alternativeName>
</protein>
<dbReference type="AlphaFoldDB" id="A0A6P6C1Z6"/>
<dbReference type="GO" id="GO:0005813">
    <property type="term" value="C:centrosome"/>
    <property type="evidence" value="ECO:0007669"/>
    <property type="project" value="UniProtKB-SubCell"/>
</dbReference>
<gene>
    <name evidence="16" type="primary">NSFL1C</name>
</gene>
<keyword evidence="9" id="KW-0539">Nucleus</keyword>
<organism evidence="15 16">
    <name type="scientific">Pteropus vampyrus</name>
    <name type="common">Large flying fox</name>
    <dbReference type="NCBI Taxonomy" id="132908"/>
    <lineage>
        <taxon>Eukaryota</taxon>
        <taxon>Metazoa</taxon>
        <taxon>Chordata</taxon>
        <taxon>Craniata</taxon>
        <taxon>Vertebrata</taxon>
        <taxon>Euteleostomi</taxon>
        <taxon>Mammalia</taxon>
        <taxon>Eutheria</taxon>
        <taxon>Laurasiatheria</taxon>
        <taxon>Chiroptera</taxon>
        <taxon>Yinpterochiroptera</taxon>
        <taxon>Pteropodoidea</taxon>
        <taxon>Pteropodidae</taxon>
        <taxon>Pteropodinae</taxon>
        <taxon>Pteropus</taxon>
    </lineage>
</organism>
<name>A0A6P6C1Z6_PTEVA</name>
<keyword evidence="5" id="KW-0963">Cytoplasm</keyword>
<dbReference type="Gene3D" id="3.30.420.210">
    <property type="entry name" value="SEP domain"/>
    <property type="match status" value="1"/>
</dbReference>
<evidence type="ECO:0000259" key="13">
    <source>
        <dbReference type="PROSITE" id="PS50033"/>
    </source>
</evidence>
<dbReference type="InterPro" id="IPR001012">
    <property type="entry name" value="UBX_dom"/>
</dbReference>
<feature type="region of interest" description="Disordered" evidence="12">
    <location>
        <begin position="272"/>
        <end position="303"/>
    </location>
</feature>
<dbReference type="FunFam" id="1.10.8.10:FF:000020">
    <property type="entry name" value="NSFL1 (p97) cofactor (p47)"/>
    <property type="match status" value="1"/>
</dbReference>
<evidence type="ECO:0000256" key="5">
    <source>
        <dbReference type="ARBA" id="ARBA00022490"/>
    </source>
</evidence>
<feature type="compositionally biased region" description="Basic and acidic residues" evidence="12">
    <location>
        <begin position="91"/>
        <end position="103"/>
    </location>
</feature>
<evidence type="ECO:0000313" key="16">
    <source>
        <dbReference type="RefSeq" id="XP_023381421.1"/>
    </source>
</evidence>
<dbReference type="RefSeq" id="XP_039719859.1">
    <property type="nucleotide sequence ID" value="XM_039863925.1"/>
</dbReference>
<dbReference type="PROSITE" id="PS50033">
    <property type="entry name" value="UBX"/>
    <property type="match status" value="1"/>
</dbReference>
<sequence length="381" mass="41948">MAAERQEALREFVAVTGTEEDRARFFLESAGWDLQIALASFYEDGGDEDIVTISQATPSSVSRGTAPSDNRVTSFRDLIHDQDEEEEEEEGQRFEPHGPDLRSRFYAGGSERSGQQIVGPPRKKSPNELVDDLFKGAKEHGAVAVERVTKSPGETSKPRPFAGGGYRLGAAPEEESAYVAGERRRHSGQDVHVVLKLWKSGFSLDNGELRSYQDPSNAQFLESIRRGEVPAELRRLAHGGQVNLDMEDHRDEDFVKPKGAFKAFTGEGQKLGSTAPQVLNTSSPAQQAENEAKASSSISIDESQPTTNIQIRLADGGRLVQKFNHSHRISDIRLFIVDARPAMAATSFVLMTTFPNKELADENQTLKEANLLNAVIVQRLT</sequence>
<feature type="region of interest" description="Disordered" evidence="12">
    <location>
        <begin position="149"/>
        <end position="168"/>
    </location>
</feature>
<evidence type="ECO:0000256" key="4">
    <source>
        <dbReference type="ARBA" id="ARBA00019548"/>
    </source>
</evidence>
<dbReference type="CTD" id="55968"/>
<evidence type="ECO:0000259" key="14">
    <source>
        <dbReference type="PROSITE" id="PS51399"/>
    </source>
</evidence>
<dbReference type="GO" id="GO:0007030">
    <property type="term" value="P:Golgi organization"/>
    <property type="evidence" value="ECO:0007669"/>
    <property type="project" value="TreeGrafter"/>
</dbReference>
<proteinExistence type="predicted"/>
<dbReference type="GO" id="GO:0061025">
    <property type="term" value="P:membrane fusion"/>
    <property type="evidence" value="ECO:0007669"/>
    <property type="project" value="TreeGrafter"/>
</dbReference>
<dbReference type="GO" id="GO:0005829">
    <property type="term" value="C:cytosol"/>
    <property type="evidence" value="ECO:0007669"/>
    <property type="project" value="TreeGrafter"/>
</dbReference>
<evidence type="ECO:0000256" key="3">
    <source>
        <dbReference type="ARBA" id="ARBA00004348"/>
    </source>
</evidence>
<dbReference type="GO" id="GO:1990730">
    <property type="term" value="C:VCP-NSFL1C complex"/>
    <property type="evidence" value="ECO:0007669"/>
    <property type="project" value="UniProtKB-ARBA"/>
</dbReference>
<evidence type="ECO:0000256" key="10">
    <source>
        <dbReference type="ARBA" id="ARBA00025968"/>
    </source>
</evidence>
<dbReference type="CDD" id="cd14348">
    <property type="entry name" value="UBA_p47"/>
    <property type="match status" value="1"/>
</dbReference>
<evidence type="ECO:0000256" key="7">
    <source>
        <dbReference type="ARBA" id="ARBA00023121"/>
    </source>
</evidence>
<keyword evidence="8" id="KW-0206">Cytoskeleton</keyword>
<feature type="domain" description="SEP" evidence="14">
    <location>
        <begin position="190"/>
        <end position="255"/>
    </location>
</feature>
<reference evidence="16" key="1">
    <citation type="submission" date="2025-08" db="UniProtKB">
        <authorList>
            <consortium name="RefSeq"/>
        </authorList>
    </citation>
    <scope>IDENTIFICATION</scope>
    <source>
        <tissue evidence="16">Kidney</tissue>
    </source>
</reference>
<evidence type="ECO:0000256" key="2">
    <source>
        <dbReference type="ARBA" id="ARBA00004300"/>
    </source>
</evidence>
<dbReference type="Proteomes" id="UP000515202">
    <property type="component" value="Unplaced"/>
</dbReference>
<dbReference type="GO" id="GO:0005795">
    <property type="term" value="C:Golgi stack"/>
    <property type="evidence" value="ECO:0007669"/>
    <property type="project" value="UniProtKB-SubCell"/>
</dbReference>
<accession>A0A6P6C1Z6</accession>
<dbReference type="Pfam" id="PF00789">
    <property type="entry name" value="UBX"/>
    <property type="match status" value="1"/>
</dbReference>
<feature type="compositionally biased region" description="Polar residues" evidence="12">
    <location>
        <begin position="54"/>
        <end position="73"/>
    </location>
</feature>
<dbReference type="RefSeq" id="XP_023381421.1">
    <property type="nucleotide sequence ID" value="XM_023525653.1"/>
</dbReference>
<evidence type="ECO:0000256" key="1">
    <source>
        <dbReference type="ARBA" id="ARBA00004123"/>
    </source>
</evidence>
<evidence type="ECO:0000256" key="6">
    <source>
        <dbReference type="ARBA" id="ARBA00023034"/>
    </source>
</evidence>
<dbReference type="FunFam" id="3.10.20.90:FF:000093">
    <property type="entry name" value="NSFL1 (P97) cofactor (P47)"/>
    <property type="match status" value="1"/>
</dbReference>
<dbReference type="GO" id="GO:0008289">
    <property type="term" value="F:lipid binding"/>
    <property type="evidence" value="ECO:0007669"/>
    <property type="project" value="UniProtKB-KW"/>
</dbReference>
<dbReference type="GeneID" id="120603483"/>
<dbReference type="SUPFAM" id="SSF46934">
    <property type="entry name" value="UBA-like"/>
    <property type="match status" value="1"/>
</dbReference>
<comment type="subcellular location">
    <subcellularLocation>
        <location evidence="2">Cytoplasm</location>
        <location evidence="2">Cytoskeleton</location>
        <location evidence="2">Microtubule organizing center</location>
        <location evidence="2">Centrosome</location>
    </subcellularLocation>
    <subcellularLocation>
        <location evidence="3">Golgi apparatus</location>
        <location evidence="3">Golgi stack</location>
    </subcellularLocation>
    <subcellularLocation>
        <location evidence="1">Nucleus</location>
    </subcellularLocation>
</comment>
<dbReference type="Gene3D" id="3.10.20.90">
    <property type="entry name" value="Phosphatidylinositol 3-kinase Catalytic Subunit, Chain A, domain 1"/>
    <property type="match status" value="1"/>
</dbReference>
<dbReference type="PROSITE" id="PS51399">
    <property type="entry name" value="SEP"/>
    <property type="match status" value="1"/>
</dbReference>
<dbReference type="SMART" id="SM00166">
    <property type="entry name" value="UBX"/>
    <property type="match status" value="1"/>
</dbReference>
<dbReference type="Pfam" id="PF14555">
    <property type="entry name" value="UBA_4"/>
    <property type="match status" value="1"/>
</dbReference>
<dbReference type="InterPro" id="IPR036241">
    <property type="entry name" value="NSFL1C_SEP_dom_sf"/>
</dbReference>
<dbReference type="Gene3D" id="1.10.8.10">
    <property type="entry name" value="DNA helicase RuvA subunit, C-terminal domain"/>
    <property type="match status" value="1"/>
</dbReference>
<comment type="subunit">
    <text evidence="10">Part of a ternary complex containing STX5A, NSFL1C and VCP. NSFL1C forms a homotrimer that binds to one end of a VCP homohexamer. The complex binds to membranes enriched in phosphatidylethanolamine-containing lipids and promotes Golgi membrane fusion. Interaction with VCIP135 leads to dissociation of the complex via ATP hydrolysis by VCP. Binds ubiquitin and mono-ubiquitinated proteins via its N-terminal UBA-like domain when bound to VCP.</text>
</comment>
<dbReference type="SUPFAM" id="SSF54236">
    <property type="entry name" value="Ubiquitin-like"/>
    <property type="match status" value="1"/>
</dbReference>
<dbReference type="PANTHER" id="PTHR23333:SF24">
    <property type="entry name" value="NSFL1 COFACTOR P47"/>
    <property type="match status" value="1"/>
</dbReference>
<dbReference type="CDD" id="cd17162">
    <property type="entry name" value="UBX_UBXN2C"/>
    <property type="match status" value="1"/>
</dbReference>
<dbReference type="InterPro" id="IPR029071">
    <property type="entry name" value="Ubiquitin-like_domsf"/>
</dbReference>
<dbReference type="GO" id="GO:0000045">
    <property type="term" value="P:autophagosome assembly"/>
    <property type="evidence" value="ECO:0007669"/>
    <property type="project" value="TreeGrafter"/>
</dbReference>
<keyword evidence="7" id="KW-0446">Lipid-binding</keyword>
<feature type="domain" description="UBX" evidence="13">
    <location>
        <begin position="302"/>
        <end position="379"/>
    </location>
</feature>
<dbReference type="SUPFAM" id="SSF102848">
    <property type="entry name" value="NSFL1 (p97 ATPase) cofactor p47, SEP domain"/>
    <property type="match status" value="1"/>
</dbReference>
<dbReference type="GO" id="GO:0043161">
    <property type="term" value="P:proteasome-mediated ubiquitin-dependent protein catabolic process"/>
    <property type="evidence" value="ECO:0007669"/>
    <property type="project" value="TreeGrafter"/>
</dbReference>